<evidence type="ECO:0000256" key="2">
    <source>
        <dbReference type="SAM" id="SignalP"/>
    </source>
</evidence>
<dbReference type="EMBL" id="JAAVJH010000002">
    <property type="protein sequence ID" value="NJR77570.1"/>
    <property type="molecule type" value="Genomic_DNA"/>
</dbReference>
<feature type="signal peptide" evidence="2">
    <location>
        <begin position="1"/>
        <end position="18"/>
    </location>
</feature>
<protein>
    <recommendedName>
        <fullName evidence="5">Argininosuccinate lyase</fullName>
    </recommendedName>
</protein>
<evidence type="ECO:0000313" key="3">
    <source>
        <dbReference type="EMBL" id="NJR77570.1"/>
    </source>
</evidence>
<feature type="chain" id="PRO_5046521731" description="Argininosuccinate lyase" evidence="2">
    <location>
        <begin position="19"/>
        <end position="101"/>
    </location>
</feature>
<dbReference type="RefSeq" id="WP_168133122.1">
    <property type="nucleotide sequence ID" value="NZ_JAAVJH010000002.1"/>
</dbReference>
<evidence type="ECO:0000256" key="1">
    <source>
        <dbReference type="SAM" id="MobiDB-lite"/>
    </source>
</evidence>
<gene>
    <name evidence="3" type="ORF">HBH26_02940</name>
</gene>
<dbReference type="PROSITE" id="PS51257">
    <property type="entry name" value="PROKAR_LIPOPROTEIN"/>
    <property type="match status" value="1"/>
</dbReference>
<sequence>MMKTPILLTLATAALALAGCSRSEPEPEPTNTTIVQELPEEANMAEPLPEPTPTPEQNLAEALPPEETPAPDAQMLDDASATGMTSRSARGVEEEAPANAR</sequence>
<keyword evidence="4" id="KW-1185">Reference proteome</keyword>
<keyword evidence="2" id="KW-0732">Signal</keyword>
<organism evidence="3 4">
    <name type="scientific">Sphingomonas corticis</name>
    <dbReference type="NCBI Taxonomy" id="2722791"/>
    <lineage>
        <taxon>Bacteria</taxon>
        <taxon>Pseudomonadati</taxon>
        <taxon>Pseudomonadota</taxon>
        <taxon>Alphaproteobacteria</taxon>
        <taxon>Sphingomonadales</taxon>
        <taxon>Sphingomonadaceae</taxon>
        <taxon>Sphingomonas</taxon>
    </lineage>
</organism>
<dbReference type="Proteomes" id="UP000732399">
    <property type="component" value="Unassembled WGS sequence"/>
</dbReference>
<name>A0ABX1CNA6_9SPHN</name>
<feature type="compositionally biased region" description="Low complexity" evidence="1">
    <location>
        <begin position="60"/>
        <end position="73"/>
    </location>
</feature>
<proteinExistence type="predicted"/>
<evidence type="ECO:0008006" key="5">
    <source>
        <dbReference type="Google" id="ProtNLM"/>
    </source>
</evidence>
<feature type="region of interest" description="Disordered" evidence="1">
    <location>
        <begin position="21"/>
        <end position="101"/>
    </location>
</feature>
<accession>A0ABX1CNA6</accession>
<reference evidence="3 4" key="1">
    <citation type="submission" date="2020-03" db="EMBL/GenBank/DDBJ databases">
        <authorList>
            <person name="Wang L."/>
            <person name="He N."/>
            <person name="Li Y."/>
            <person name="Fang Y."/>
            <person name="Zhang F."/>
        </authorList>
    </citation>
    <scope>NUCLEOTIDE SEQUENCE [LARGE SCALE GENOMIC DNA]</scope>
    <source>
        <strain evidence="3 4">36D10-4-7</strain>
    </source>
</reference>
<evidence type="ECO:0000313" key="4">
    <source>
        <dbReference type="Proteomes" id="UP000732399"/>
    </source>
</evidence>
<comment type="caution">
    <text evidence="3">The sequence shown here is derived from an EMBL/GenBank/DDBJ whole genome shotgun (WGS) entry which is preliminary data.</text>
</comment>